<dbReference type="GO" id="GO:0016779">
    <property type="term" value="F:nucleotidyltransferase activity"/>
    <property type="evidence" value="ECO:0007669"/>
    <property type="project" value="UniProtKB-KW"/>
</dbReference>
<gene>
    <name evidence="1" type="ORF">LIS021110_068</name>
    <name evidence="2" type="ORF">LIS110610_068</name>
    <name evidence="3" type="ORF">Np111211_068</name>
    <name evidence="4" type="ORF">Np450711_068</name>
    <name evidence="5" type="ORF">RW030110_068</name>
    <name evidence="6" type="ORF">Sn110110_071</name>
    <name evidence="7" type="ORF">Sn180910_068</name>
    <name evidence="8" type="ORF">Sn230910_068</name>
    <name evidence="9" type="ORF">W1230910_068</name>
</gene>
<dbReference type="EMBL" id="KX349298">
    <property type="protein sequence ID" value="AOO13182.1"/>
    <property type="molecule type" value="Genomic_DNA"/>
</dbReference>
<evidence type="ECO:0000313" key="4">
    <source>
        <dbReference type="EMBL" id="AOO13830.1"/>
    </source>
</evidence>
<evidence type="ECO:0000313" key="8">
    <source>
        <dbReference type="EMBL" id="AOO14698.1"/>
    </source>
</evidence>
<evidence type="ECO:0000313" key="11">
    <source>
        <dbReference type="Proteomes" id="UP000223576"/>
    </source>
</evidence>
<dbReference type="EMBL" id="KX349303">
    <property type="protein sequence ID" value="AOO14265.1"/>
    <property type="molecule type" value="Genomic_DNA"/>
</dbReference>
<accession>A0A1D7SI71</accession>
<dbReference type="Proteomes" id="UP000223711">
    <property type="component" value="Segment"/>
</dbReference>
<dbReference type="EMBL" id="KX349300">
    <property type="protein sequence ID" value="AOO13614.1"/>
    <property type="molecule type" value="Genomic_DNA"/>
</dbReference>
<sequence>MRKKKQSTRKLTKEQRERKFAHLLGNLYTLNMDSHDTWCDLLCDDDGNMYEHMMTKENYNKLDEDVYGFLHEEESEEPVEQVTQDPLIFG</sequence>
<dbReference type="EMBL" id="KX349305">
    <property type="protein sequence ID" value="AOO14698.1"/>
    <property type="molecule type" value="Genomic_DNA"/>
</dbReference>
<evidence type="ECO:0000313" key="2">
    <source>
        <dbReference type="EMBL" id="AOO13398.1"/>
    </source>
</evidence>
<evidence type="ECO:0000313" key="10">
    <source>
        <dbReference type="Proteomes" id="UP000223288"/>
    </source>
</evidence>
<dbReference type="EMBL" id="KX349304">
    <property type="protein sequence ID" value="AOO14482.1"/>
    <property type="molecule type" value="Genomic_DNA"/>
</dbReference>
<protein>
    <submittedName>
        <fullName evidence="2">Cytidylyltransferase</fullName>
    </submittedName>
</protein>
<evidence type="ECO:0000313" key="7">
    <source>
        <dbReference type="EMBL" id="AOO14482.1"/>
    </source>
</evidence>
<dbReference type="Proteomes" id="UP000225271">
    <property type="component" value="Segment"/>
</dbReference>
<dbReference type="EMBL" id="KX349301">
    <property type="protein sequence ID" value="AOO13830.1"/>
    <property type="molecule type" value="Genomic_DNA"/>
</dbReference>
<dbReference type="Proteomes" id="UP000224257">
    <property type="component" value="Segment"/>
</dbReference>
<dbReference type="Proteomes" id="UP000225808">
    <property type="component" value="Segment"/>
</dbReference>
<dbReference type="Proteomes" id="UP000223576">
    <property type="component" value="Segment"/>
</dbReference>
<dbReference type="EMBL" id="KX349306">
    <property type="protein sequence ID" value="AOO14914.1"/>
    <property type="molecule type" value="Genomic_DNA"/>
</dbReference>
<organism evidence="2 12">
    <name type="scientific">Cyanophage S-RIM14</name>
    <dbReference type="NCBI Taxonomy" id="1278423"/>
    <lineage>
        <taxon>Viruses</taxon>
        <taxon>Duplodnaviria</taxon>
        <taxon>Heunggongvirae</taxon>
        <taxon>Uroviricota</taxon>
        <taxon>Caudoviricetes</taxon>
        <taxon>Pantevenvirales</taxon>
        <taxon>Kyanoviridae</taxon>
        <taxon>Ahtivirus</taxon>
        <taxon>Ahtivirus sagseatwo</taxon>
    </lineage>
</organism>
<dbReference type="Proteomes" id="UP000223288">
    <property type="component" value="Segment"/>
</dbReference>
<dbReference type="Proteomes" id="UP000224953">
    <property type="component" value="Genome"/>
</dbReference>
<evidence type="ECO:0000313" key="1">
    <source>
        <dbReference type="EMBL" id="AOO13182.1"/>
    </source>
</evidence>
<evidence type="ECO:0000313" key="12">
    <source>
        <dbReference type="Proteomes" id="UP000226173"/>
    </source>
</evidence>
<reference evidence="10 11" key="1">
    <citation type="journal article" date="2016" name="Environ. Microbiol.">
        <title>Genomic diversification of marine cyanophages into stable ecotypes.</title>
        <authorList>
            <person name="Marston M.F."/>
            <person name="Martiny J.B."/>
        </authorList>
    </citation>
    <scope>NUCLEOTIDE SEQUENCE [LARGE SCALE GENOMIC DNA]</scope>
    <source>
        <strain evidence="1">LIS_02_1110</strain>
        <strain evidence="2">LIS_22_0610</strain>
        <strain evidence="3">Np_11_1211</strain>
        <strain evidence="4">Np_45_0711</strain>
        <strain evidence="5">RW_03_0110</strain>
        <strain evidence="6">Sn_11_0110</strain>
        <strain evidence="7">Sn_18_0910</strain>
        <strain evidence="8">Sn_23_0910</strain>
        <strain evidence="9">W1_23_0910</strain>
    </source>
</reference>
<evidence type="ECO:0000313" key="9">
    <source>
        <dbReference type="EMBL" id="AOO14914.1"/>
    </source>
</evidence>
<dbReference type="EMBL" id="KX349299">
    <property type="protein sequence ID" value="AOO13398.1"/>
    <property type="molecule type" value="Genomic_DNA"/>
</dbReference>
<dbReference type="EMBL" id="KX349302">
    <property type="protein sequence ID" value="AOO14046.1"/>
    <property type="molecule type" value="Genomic_DNA"/>
</dbReference>
<keyword evidence="2" id="KW-0548">Nucleotidyltransferase</keyword>
<dbReference type="Proteomes" id="UP000226173">
    <property type="component" value="Segment"/>
</dbReference>
<evidence type="ECO:0000313" key="6">
    <source>
        <dbReference type="EMBL" id="AOO14265.1"/>
    </source>
</evidence>
<proteinExistence type="predicted"/>
<keyword evidence="2" id="KW-0808">Transferase</keyword>
<evidence type="ECO:0000313" key="3">
    <source>
        <dbReference type="EMBL" id="AOO13614.1"/>
    </source>
</evidence>
<dbReference type="Proteomes" id="UP000223981">
    <property type="component" value="Segment"/>
</dbReference>
<evidence type="ECO:0000313" key="5">
    <source>
        <dbReference type="EMBL" id="AOO14046.1"/>
    </source>
</evidence>
<name>A0A1D7SI71_9CAUD</name>